<protein>
    <submittedName>
        <fullName evidence="2">HNH endonuclease</fullName>
    </submittedName>
</protein>
<name>A0A3B0VQB9_9ZZZZ</name>
<sequence>MDDFYSPLDGVDQSLIRQEKDKARKLRKTAWWQRKTGQGRCHYCGRKFKPAELTMDHIVPLTRGGRSVKGNLTPACKDCNNKKEAMLPMEWEEYVNHLADK</sequence>
<dbReference type="CDD" id="cd00085">
    <property type="entry name" value="HNHc"/>
    <property type="match status" value="1"/>
</dbReference>
<dbReference type="InterPro" id="IPR002711">
    <property type="entry name" value="HNH"/>
</dbReference>
<proteinExistence type="predicted"/>
<dbReference type="GO" id="GO:0008270">
    <property type="term" value="F:zinc ion binding"/>
    <property type="evidence" value="ECO:0007669"/>
    <property type="project" value="InterPro"/>
</dbReference>
<dbReference type="AlphaFoldDB" id="A0A3B0VQB9"/>
<dbReference type="SMART" id="SM00507">
    <property type="entry name" value="HNHc"/>
    <property type="match status" value="1"/>
</dbReference>
<accession>A0A3B0VQB9</accession>
<dbReference type="GO" id="GO:0003676">
    <property type="term" value="F:nucleic acid binding"/>
    <property type="evidence" value="ECO:0007669"/>
    <property type="project" value="InterPro"/>
</dbReference>
<dbReference type="Gene3D" id="1.10.30.50">
    <property type="match status" value="1"/>
</dbReference>
<dbReference type="EMBL" id="UOEX01000438">
    <property type="protein sequence ID" value="VAW42383.1"/>
    <property type="molecule type" value="Genomic_DNA"/>
</dbReference>
<evidence type="ECO:0000259" key="1">
    <source>
        <dbReference type="SMART" id="SM00507"/>
    </source>
</evidence>
<dbReference type="InterPro" id="IPR003615">
    <property type="entry name" value="HNH_nuc"/>
</dbReference>
<dbReference type="PANTHER" id="PTHR33877:SF1">
    <property type="entry name" value="TYPE IV METHYL-DIRECTED RESTRICTION ENZYME ECOKMCRA"/>
    <property type="match status" value="1"/>
</dbReference>
<dbReference type="GO" id="GO:0004519">
    <property type="term" value="F:endonuclease activity"/>
    <property type="evidence" value="ECO:0007669"/>
    <property type="project" value="UniProtKB-KW"/>
</dbReference>
<dbReference type="Pfam" id="PF01844">
    <property type="entry name" value="HNH"/>
    <property type="match status" value="1"/>
</dbReference>
<dbReference type="InterPro" id="IPR052892">
    <property type="entry name" value="NA-targeting_endonuclease"/>
</dbReference>
<keyword evidence="2" id="KW-0378">Hydrolase</keyword>
<gene>
    <name evidence="2" type="ORF">MNBD_DELTA03-1592</name>
</gene>
<keyword evidence="2" id="KW-0255">Endonuclease</keyword>
<dbReference type="PANTHER" id="PTHR33877">
    <property type="entry name" value="SLL1193 PROTEIN"/>
    <property type="match status" value="1"/>
</dbReference>
<keyword evidence="2" id="KW-0540">Nuclease</keyword>
<evidence type="ECO:0000313" key="2">
    <source>
        <dbReference type="EMBL" id="VAW42383.1"/>
    </source>
</evidence>
<reference evidence="2" key="1">
    <citation type="submission" date="2018-06" db="EMBL/GenBank/DDBJ databases">
        <authorList>
            <person name="Zhirakovskaya E."/>
        </authorList>
    </citation>
    <scope>NUCLEOTIDE SEQUENCE</scope>
</reference>
<feature type="domain" description="HNH nuclease" evidence="1">
    <location>
        <begin position="26"/>
        <end position="81"/>
    </location>
</feature>
<organism evidence="2">
    <name type="scientific">hydrothermal vent metagenome</name>
    <dbReference type="NCBI Taxonomy" id="652676"/>
    <lineage>
        <taxon>unclassified sequences</taxon>
        <taxon>metagenomes</taxon>
        <taxon>ecological metagenomes</taxon>
    </lineage>
</organism>